<dbReference type="AlphaFoldDB" id="A0A923HB79"/>
<proteinExistence type="predicted"/>
<dbReference type="Proteomes" id="UP000656244">
    <property type="component" value="Unassembled WGS sequence"/>
</dbReference>
<comment type="caution">
    <text evidence="3">The sequence shown here is derived from an EMBL/GenBank/DDBJ whole genome shotgun (WGS) entry which is preliminary data.</text>
</comment>
<dbReference type="InterPro" id="IPR035940">
    <property type="entry name" value="CAP_sf"/>
</dbReference>
<keyword evidence="1" id="KW-0732">Signal</keyword>
<evidence type="ECO:0000256" key="1">
    <source>
        <dbReference type="SAM" id="SignalP"/>
    </source>
</evidence>
<gene>
    <name evidence="3" type="ORF">H7U19_09345</name>
</gene>
<dbReference type="PANTHER" id="PTHR31157:SF1">
    <property type="entry name" value="SCP DOMAIN-CONTAINING PROTEIN"/>
    <property type="match status" value="1"/>
</dbReference>
<feature type="domain" description="SCP" evidence="2">
    <location>
        <begin position="49"/>
        <end position="154"/>
    </location>
</feature>
<dbReference type="PROSITE" id="PS51257">
    <property type="entry name" value="PROKAR_LIPOPROTEIN"/>
    <property type="match status" value="1"/>
</dbReference>
<dbReference type="Pfam" id="PF00188">
    <property type="entry name" value="CAP"/>
    <property type="match status" value="1"/>
</dbReference>
<protein>
    <submittedName>
        <fullName evidence="3">CAP domain-containing protein</fullName>
    </submittedName>
</protein>
<sequence length="164" mass="18331">MKLLTKLSFVACLTLLSFSCSTDSIDDKADSAIESLVVPEDKSIELEILDLINDFRLSEGLSPLESMSIIKTAAFSHTDYMADTQTVSHANFFERSKYLKSKAGAKNVSENVAYGFTKAESVVKAWINSESHKKNIEGDYTNFGISAEKDVDGRWYYTNIFIKK</sequence>
<reference evidence="3" key="1">
    <citation type="submission" date="2020-08" db="EMBL/GenBank/DDBJ databases">
        <title>Hyunsoonleella sp. strain SJ7 genome sequencing and assembly.</title>
        <authorList>
            <person name="Kim I."/>
        </authorList>
    </citation>
    <scope>NUCLEOTIDE SEQUENCE</scope>
    <source>
        <strain evidence="3">SJ7</strain>
    </source>
</reference>
<dbReference type="RefSeq" id="WP_186561702.1">
    <property type="nucleotide sequence ID" value="NZ_JACNMF010000003.1"/>
</dbReference>
<feature type="chain" id="PRO_5036696396" evidence="1">
    <location>
        <begin position="23"/>
        <end position="164"/>
    </location>
</feature>
<evidence type="ECO:0000259" key="2">
    <source>
        <dbReference type="Pfam" id="PF00188"/>
    </source>
</evidence>
<evidence type="ECO:0000313" key="4">
    <source>
        <dbReference type="Proteomes" id="UP000656244"/>
    </source>
</evidence>
<name>A0A923HB79_9FLAO</name>
<dbReference type="Gene3D" id="3.40.33.10">
    <property type="entry name" value="CAP"/>
    <property type="match status" value="1"/>
</dbReference>
<dbReference type="InterPro" id="IPR014044">
    <property type="entry name" value="CAP_dom"/>
</dbReference>
<dbReference type="EMBL" id="JACNMF010000003">
    <property type="protein sequence ID" value="MBC3758607.1"/>
    <property type="molecule type" value="Genomic_DNA"/>
</dbReference>
<dbReference type="SUPFAM" id="SSF55797">
    <property type="entry name" value="PR-1-like"/>
    <property type="match status" value="1"/>
</dbReference>
<dbReference type="CDD" id="cd05379">
    <property type="entry name" value="CAP_bacterial"/>
    <property type="match status" value="1"/>
</dbReference>
<keyword evidence="4" id="KW-1185">Reference proteome</keyword>
<feature type="signal peptide" evidence="1">
    <location>
        <begin position="1"/>
        <end position="22"/>
    </location>
</feature>
<evidence type="ECO:0000313" key="3">
    <source>
        <dbReference type="EMBL" id="MBC3758607.1"/>
    </source>
</evidence>
<accession>A0A923HB79</accession>
<organism evidence="3 4">
    <name type="scientific">Hyunsoonleella aquatilis</name>
    <dbReference type="NCBI Taxonomy" id="2762758"/>
    <lineage>
        <taxon>Bacteria</taxon>
        <taxon>Pseudomonadati</taxon>
        <taxon>Bacteroidota</taxon>
        <taxon>Flavobacteriia</taxon>
        <taxon>Flavobacteriales</taxon>
        <taxon>Flavobacteriaceae</taxon>
    </lineage>
</organism>
<dbReference type="PANTHER" id="PTHR31157">
    <property type="entry name" value="SCP DOMAIN-CONTAINING PROTEIN"/>
    <property type="match status" value="1"/>
</dbReference>